<gene>
    <name evidence="2" type="ORF">SAMN02745116_02225</name>
</gene>
<evidence type="ECO:0000313" key="2">
    <source>
        <dbReference type="EMBL" id="SKA04201.1"/>
    </source>
</evidence>
<keyword evidence="3" id="KW-1185">Reference proteome</keyword>
<dbReference type="RefSeq" id="WP_234984664.1">
    <property type="nucleotide sequence ID" value="NZ_FUXI01000030.1"/>
</dbReference>
<dbReference type="Proteomes" id="UP000190328">
    <property type="component" value="Unassembled WGS sequence"/>
</dbReference>
<feature type="coiled-coil region" evidence="1">
    <location>
        <begin position="240"/>
        <end position="291"/>
    </location>
</feature>
<keyword evidence="1" id="KW-0175">Coiled coil</keyword>
<evidence type="ECO:0000256" key="1">
    <source>
        <dbReference type="SAM" id="Coils"/>
    </source>
</evidence>
<dbReference type="PROSITE" id="PS51257">
    <property type="entry name" value="PROKAR_LIPOPROTEIN"/>
    <property type="match status" value="1"/>
</dbReference>
<dbReference type="AlphaFoldDB" id="A0A1T4QL47"/>
<organism evidence="2 3">
    <name type="scientific">Pilibacter termitis</name>
    <dbReference type="NCBI Taxonomy" id="263852"/>
    <lineage>
        <taxon>Bacteria</taxon>
        <taxon>Bacillati</taxon>
        <taxon>Bacillota</taxon>
        <taxon>Bacilli</taxon>
        <taxon>Lactobacillales</taxon>
        <taxon>Enterococcaceae</taxon>
        <taxon>Pilibacter</taxon>
    </lineage>
</organism>
<accession>A0A1T4QL47</accession>
<dbReference type="EMBL" id="FUXI01000030">
    <property type="protein sequence ID" value="SKA04201.1"/>
    <property type="molecule type" value="Genomic_DNA"/>
</dbReference>
<protein>
    <submittedName>
        <fullName evidence="2">Uncharacterized protein</fullName>
    </submittedName>
</protein>
<name>A0A1T4QL47_9ENTE</name>
<evidence type="ECO:0000313" key="3">
    <source>
        <dbReference type="Proteomes" id="UP000190328"/>
    </source>
</evidence>
<sequence>MKQTRKERVLLSLAVLFLFLGVACGEKKIPETHAEKPSVEEVLKKEVKETNALLEQAKQLFDESEGAIKKDLSQTEIEKIKSALLANEKDVATISDDKHKGLVSDFEQSGKQISERLVKAEKMLVAQEKLNHLFTAEKALNGTEVSSEKLVLASGITTENLNEVKGEINALPSTSFSENARKLLSEAETQFSALTNAENAVKAAEEAKTDEQKFLNAQNLVNALVSEEYKVDLKNRLTPVQTQVAEKKKADEALRKQEEARQKAEAEAKAKAEEQAQAQALAQAQQEQQAQSNEQAQTVYVTPTGSKYHTHKCGNGTYSPTTLDEAQARGLTPCKKCFG</sequence>
<reference evidence="2 3" key="1">
    <citation type="submission" date="2017-02" db="EMBL/GenBank/DDBJ databases">
        <authorList>
            <person name="Peterson S.W."/>
        </authorList>
    </citation>
    <scope>NUCLEOTIDE SEQUENCE [LARGE SCALE GENOMIC DNA]</scope>
    <source>
        <strain evidence="2 3">ATCC BAA-1030</strain>
    </source>
</reference>
<proteinExistence type="predicted"/>
<dbReference type="STRING" id="263852.SAMN02745116_02225"/>